<feature type="transmembrane region" description="Helical" evidence="2">
    <location>
        <begin position="69"/>
        <end position="89"/>
    </location>
</feature>
<keyword evidence="4" id="KW-1185">Reference proteome</keyword>
<dbReference type="PANTHER" id="PTHR11328:SF28">
    <property type="entry name" value="MAJOR FACILITATOR SUPERFAMILY DOMAIN-CONTAINING PROTEIN 12"/>
    <property type="match status" value="1"/>
</dbReference>
<accession>A0ABV0PDF8</accession>
<keyword evidence="2" id="KW-0812">Transmembrane</keyword>
<feature type="transmembrane region" description="Helical" evidence="2">
    <location>
        <begin position="37"/>
        <end position="57"/>
    </location>
</feature>
<feature type="non-terminal residue" evidence="3">
    <location>
        <position position="1"/>
    </location>
</feature>
<comment type="caution">
    <text evidence="3">The sequence shown here is derived from an EMBL/GenBank/DDBJ whole genome shotgun (WGS) entry which is preliminary data.</text>
</comment>
<protein>
    <submittedName>
        <fullName evidence="3">Uncharacterized protein</fullName>
    </submittedName>
</protein>
<name>A0ABV0PDF8_9TELE</name>
<sequence>YAFTVIANITVYALAYLLLHVQAGEDEDSLGPADVNIFRLTYFVGLLLIMGFSYWVLLDKRMGQQIYGAAVLLGAGSATILVISLAMTAELIANQTVRCEVDARLCPVCASSSFCPPCPSCSSAGGWGDGLQDEEGK</sequence>
<evidence type="ECO:0000256" key="1">
    <source>
        <dbReference type="ARBA" id="ARBA00008335"/>
    </source>
</evidence>
<dbReference type="PANTHER" id="PTHR11328">
    <property type="entry name" value="MAJOR FACILITATOR SUPERFAMILY DOMAIN-CONTAINING PROTEIN"/>
    <property type="match status" value="1"/>
</dbReference>
<dbReference type="EMBL" id="JAHRIO010070740">
    <property type="protein sequence ID" value="MEQ2181503.1"/>
    <property type="molecule type" value="Genomic_DNA"/>
</dbReference>
<keyword evidence="2" id="KW-1133">Transmembrane helix</keyword>
<evidence type="ECO:0000313" key="3">
    <source>
        <dbReference type="EMBL" id="MEQ2181503.1"/>
    </source>
</evidence>
<gene>
    <name evidence="3" type="ORF">GOODEAATRI_012217</name>
</gene>
<reference evidence="3 4" key="1">
    <citation type="submission" date="2021-06" db="EMBL/GenBank/DDBJ databases">
        <authorList>
            <person name="Palmer J.M."/>
        </authorList>
    </citation>
    <scope>NUCLEOTIDE SEQUENCE [LARGE SCALE GENOMIC DNA]</scope>
    <source>
        <strain evidence="3 4">GA_2019</strain>
        <tissue evidence="3">Muscle</tissue>
    </source>
</reference>
<dbReference type="Proteomes" id="UP001476798">
    <property type="component" value="Unassembled WGS sequence"/>
</dbReference>
<proteinExistence type="inferred from homology"/>
<comment type="similarity">
    <text evidence="1">Belongs to the major facilitator superfamily.</text>
</comment>
<evidence type="ECO:0000256" key="2">
    <source>
        <dbReference type="SAM" id="Phobius"/>
    </source>
</evidence>
<dbReference type="InterPro" id="IPR039672">
    <property type="entry name" value="MFS_2"/>
</dbReference>
<evidence type="ECO:0000313" key="4">
    <source>
        <dbReference type="Proteomes" id="UP001476798"/>
    </source>
</evidence>
<organism evidence="3 4">
    <name type="scientific">Goodea atripinnis</name>
    <dbReference type="NCBI Taxonomy" id="208336"/>
    <lineage>
        <taxon>Eukaryota</taxon>
        <taxon>Metazoa</taxon>
        <taxon>Chordata</taxon>
        <taxon>Craniata</taxon>
        <taxon>Vertebrata</taxon>
        <taxon>Euteleostomi</taxon>
        <taxon>Actinopterygii</taxon>
        <taxon>Neopterygii</taxon>
        <taxon>Teleostei</taxon>
        <taxon>Neoteleostei</taxon>
        <taxon>Acanthomorphata</taxon>
        <taxon>Ovalentaria</taxon>
        <taxon>Atherinomorphae</taxon>
        <taxon>Cyprinodontiformes</taxon>
        <taxon>Goodeidae</taxon>
        <taxon>Goodea</taxon>
    </lineage>
</organism>
<keyword evidence="2" id="KW-0472">Membrane</keyword>